<dbReference type="Gene3D" id="3.40.50.150">
    <property type="entry name" value="Vaccinia Virus protein VP39"/>
    <property type="match status" value="1"/>
</dbReference>
<dbReference type="InterPro" id="IPR000241">
    <property type="entry name" value="RlmKL-like_Mtase"/>
</dbReference>
<dbReference type="Gene3D" id="3.30.2130.30">
    <property type="match status" value="1"/>
</dbReference>
<dbReference type="SUPFAM" id="SSF53335">
    <property type="entry name" value="S-adenosyl-L-methionine-dependent methyltransferases"/>
    <property type="match status" value="1"/>
</dbReference>
<dbReference type="EMBL" id="JARBHB010000002">
    <property type="protein sequence ID" value="KAJ8894373.1"/>
    <property type="molecule type" value="Genomic_DNA"/>
</dbReference>
<evidence type="ECO:0000313" key="2">
    <source>
        <dbReference type="EMBL" id="KAJ8894373.1"/>
    </source>
</evidence>
<accession>A0ABQ9ICI0</accession>
<sequence length="422" mass="46557">MVPYFCTVGKGLEKFCVLELSEKVNDVQIHESITGKVFFSSKEPPGVLLALKVVERLFILVFNGEQFLCQVPSSRALRKLKSLVESDPINWDICLNHWRAYQELSEVNVSSGVEAQFSSQFVSASCAKKLCISYVESCDDSHSITNFPARFRVSCKCSGIVRKTFHQQLLARIIGRSLVKTRAWTVDLRNPDVEVYVHASDQYLTLGLPVTKRPLSDRPFLKHIKVRSTLCHAVLMAVGGLSSGSVVLDPMCGAATLLVEGAVSFPSVTFIGLDICPAQLKRAKENVNTATVGEHVHLLLGSAVCLPLKDGCVSHVICDLPFGNKFGSVNDVKRLLPDVLLSLNRVICSGGKLAFLISNTLTNFLHNSVHNLNTFLFPNQGANCVTRSYLVCRWKALERHSVKLGELPANICVFEKESVKHD</sequence>
<name>A0ABQ9ICI0_9NEOP</name>
<protein>
    <recommendedName>
        <fullName evidence="1">Ribosomal RNA large subunit methyltransferase K/L-like methyltransferase domain-containing protein</fullName>
    </recommendedName>
</protein>
<evidence type="ECO:0000313" key="3">
    <source>
        <dbReference type="Proteomes" id="UP001159363"/>
    </source>
</evidence>
<proteinExistence type="predicted"/>
<reference evidence="2 3" key="1">
    <citation type="submission" date="2023-02" db="EMBL/GenBank/DDBJ databases">
        <title>LHISI_Scaffold_Assembly.</title>
        <authorList>
            <person name="Stuart O.P."/>
            <person name="Cleave R."/>
            <person name="Magrath M.J.L."/>
            <person name="Mikheyev A.S."/>
        </authorList>
    </citation>
    <scope>NUCLEOTIDE SEQUENCE [LARGE SCALE GENOMIC DNA]</scope>
    <source>
        <strain evidence="2">Daus_M_001</strain>
        <tissue evidence="2">Leg muscle</tissue>
    </source>
</reference>
<dbReference type="CDD" id="cd11715">
    <property type="entry name" value="THUMP_AdoMetMT"/>
    <property type="match status" value="1"/>
</dbReference>
<dbReference type="Proteomes" id="UP001159363">
    <property type="component" value="Chromosome 2"/>
</dbReference>
<dbReference type="SUPFAM" id="SSF143437">
    <property type="entry name" value="THUMP domain-like"/>
    <property type="match status" value="1"/>
</dbReference>
<dbReference type="PANTHER" id="PTHR14911:SF1">
    <property type="entry name" value="THUMP DOMAIN-CONTAINING PROTEIN 2"/>
    <property type="match status" value="1"/>
</dbReference>
<dbReference type="PANTHER" id="PTHR14911">
    <property type="entry name" value="THUMP DOMAIN-CONTAINING"/>
    <property type="match status" value="1"/>
</dbReference>
<comment type="caution">
    <text evidence="2">The sequence shown here is derived from an EMBL/GenBank/DDBJ whole genome shotgun (WGS) entry which is preliminary data.</text>
</comment>
<evidence type="ECO:0000259" key="1">
    <source>
        <dbReference type="Pfam" id="PF01170"/>
    </source>
</evidence>
<organism evidence="2 3">
    <name type="scientific">Dryococelus australis</name>
    <dbReference type="NCBI Taxonomy" id="614101"/>
    <lineage>
        <taxon>Eukaryota</taxon>
        <taxon>Metazoa</taxon>
        <taxon>Ecdysozoa</taxon>
        <taxon>Arthropoda</taxon>
        <taxon>Hexapoda</taxon>
        <taxon>Insecta</taxon>
        <taxon>Pterygota</taxon>
        <taxon>Neoptera</taxon>
        <taxon>Polyneoptera</taxon>
        <taxon>Phasmatodea</taxon>
        <taxon>Verophasmatodea</taxon>
        <taxon>Anareolatae</taxon>
        <taxon>Phasmatidae</taxon>
        <taxon>Eurycanthinae</taxon>
        <taxon>Dryococelus</taxon>
    </lineage>
</organism>
<keyword evidence="3" id="KW-1185">Reference proteome</keyword>
<gene>
    <name evidence="2" type="ORF">PR048_007024</name>
</gene>
<dbReference type="Pfam" id="PF01170">
    <property type="entry name" value="UPF0020"/>
    <property type="match status" value="1"/>
</dbReference>
<dbReference type="InterPro" id="IPR029063">
    <property type="entry name" value="SAM-dependent_MTases_sf"/>
</dbReference>
<feature type="domain" description="Ribosomal RNA large subunit methyltransferase K/L-like methyltransferase" evidence="1">
    <location>
        <begin position="218"/>
        <end position="360"/>
    </location>
</feature>